<evidence type="ECO:0000313" key="2">
    <source>
        <dbReference type="Proteomes" id="UP000831701"/>
    </source>
</evidence>
<protein>
    <submittedName>
        <fullName evidence="1">Uncharacterized protein</fullName>
    </submittedName>
</protein>
<proteinExistence type="predicted"/>
<comment type="caution">
    <text evidence="1">The sequence shown here is derived from an EMBL/GenBank/DDBJ whole genome shotgun (WGS) entry which is preliminary data.</text>
</comment>
<keyword evidence="2" id="KW-1185">Reference proteome</keyword>
<organism evidence="1 2">
    <name type="scientific">Scortum barcoo</name>
    <name type="common">barcoo grunter</name>
    <dbReference type="NCBI Taxonomy" id="214431"/>
    <lineage>
        <taxon>Eukaryota</taxon>
        <taxon>Metazoa</taxon>
        <taxon>Chordata</taxon>
        <taxon>Craniata</taxon>
        <taxon>Vertebrata</taxon>
        <taxon>Euteleostomi</taxon>
        <taxon>Actinopterygii</taxon>
        <taxon>Neopterygii</taxon>
        <taxon>Teleostei</taxon>
        <taxon>Neoteleostei</taxon>
        <taxon>Acanthomorphata</taxon>
        <taxon>Eupercaria</taxon>
        <taxon>Centrarchiformes</taxon>
        <taxon>Terapontoidei</taxon>
        <taxon>Terapontidae</taxon>
        <taxon>Scortum</taxon>
    </lineage>
</organism>
<dbReference type="EMBL" id="CM041550">
    <property type="protein sequence ID" value="KAI3356109.1"/>
    <property type="molecule type" value="Genomic_DNA"/>
</dbReference>
<gene>
    <name evidence="1" type="ORF">L3Q82_017374</name>
</gene>
<evidence type="ECO:0000313" key="1">
    <source>
        <dbReference type="EMBL" id="KAI3356109.1"/>
    </source>
</evidence>
<accession>A0ACB8VL09</accession>
<reference evidence="1" key="1">
    <citation type="submission" date="2022-04" db="EMBL/GenBank/DDBJ databases">
        <title>Jade perch genome.</title>
        <authorList>
            <person name="Chao B."/>
        </authorList>
    </citation>
    <scope>NUCLEOTIDE SEQUENCE</scope>
    <source>
        <strain evidence="1">CB-2022</strain>
    </source>
</reference>
<name>A0ACB8VL09_9TELE</name>
<dbReference type="Proteomes" id="UP000831701">
    <property type="component" value="Chromosome 20"/>
</dbReference>
<sequence length="1861" mass="208902">MIVFSPSRLFPISVVLLDTTSVLGELGWKTYPINGWDAITEMDEHNRPIHTFQVCNVMEPNQNNWLRSNWISRQAAQKIYVELRFTLRDCNSIPWVSGTCKETFNLFYHETDEAHGVKFKPAQYTKIDTIAADESFTQMDLGDRILKLNTEVREVGPMTRKGFYLAFQDIGACIALVSVRVYYKKCPFTLRNLASFPDTVPRVDSSSLVEVRGACIDHAEERDTPKLFCGADGDWLVPLGRCVCSVGYEEIDGSCIACRPGFYKAYAGNIKCSKCPPHSFSYGEGAAICRCEKGFFRAEKDPPTMACTRPPSPPRNLLFNLNDTCLMLEWSPPSDTGGRRDLTYNVQCKRCGPEPGQCHLCEEELRFLPRPLGLTNATVTVTDFSAHANYTFEIESLNGVSDLSSFPRQVAIITVSTDQSEEYQGPLRRPDWRYLGPTLEPGLGLGARRRAPGGRVFAHGTRPGSARNGDVGPPSSRLTTRRKVHEGPVHCGLGSSRGRGPRRPNPWTKTLAIGTWNVTSLGGKEPELVREVERYRLEIVGLTSTHSLGSGTQLLERGWTLHYSGVAQGERRRAGVGLLIAPQLSRHVLEFTPVNERVASLRLRVGDRSLAVVCAYRAEQQYRVPGLLGVPGRVHVAPGHPRPEVDDRLCCRFHLISGRIVLGHSVRSCGRKVSGACRGGNPRTRWWTPEVRDAIRLKKESYRTMLACGTPDAVDRYRQAKQAAARTVLEAKTRVWEEFGSRRLGTLRWTRPITRSQEVTEVVRKLLGGKAPGVDEIRPEYLKSLDVVGLSWLTRLCNIAWRLGTVPLWSGKLGRWWSLFLKRGGPESVFQLQRDHTSQPPREGLRQGTGEENSAYSRPLDSGGTMRFSSWSWNSGPALYTLHTGCWRVYGSLPNQSTCALWIWRRHSTVSCPSWYSVGSAPQYGGVARGPEGVRFGNHRISSLLFADDVVLLASFKPGPSACAGAGGMACPLRVGGEVLPQVEEFKYLGVLFTSEGKMEREIDRRIGAASAVMRSVYRTVVVKKELSRKAKLSIYRSIYVPTLTYGHELWVMTERTRSRIQAAEMSFLRRVAGRSLRDRVRSSVTREELGVEPLLLRMIERSQLRWLGHLFRMPPGRLPREVFQALSHREKAPSWKTQDTLERLCLSRLAWERLWDPPGRAGGSVWGEGSLGISAQTAASATRSRTKRMKMDGWMATSATSHLPMGIIKASSYKRKILEEVGGEDAKIGVKNRYNGKMSGPSLVGALKKDWASPNSIALSWQQPEQTTLPILDYEIKYYEKEHEQLSYSSTRTKAPSVIISGLKPVTWYVFSVRTRTPAGYSSYSPKYEYKTTGDSSDIASDQGQVLVIVTAAVGGFTLLVILTLFLLITGRCQWYFKAKMTSEEKRRTNYQNGHGGQGQSQNSGSLLKIDLLKDTSAGWMLARKRGLKPLRYPAASQERVRGEEQCYPCIPNCLFFFLPVHKVPYPGIKTYVDPDTYEDPTQAVHEFTKEIDPSRIRIERVIGAGEFGEVCSGRLRTPGKKEIAVAIKTLKGGYVERQRRDFLREASIMGQFDHPNIIRLEGVVTKSRPVMIVVEYMENGSLDSFLRQHDGHFTVIQLVGMLRGIASGMKYLSDMGYVHRDLAARNILVNSNLVCKVSDFGLSRVLEDDPEAAYTTTGGKIPIRWTAPEAISYRKFSSASDAWSYGIVMWEVMSYGERPYWEMSNQDVILSIEEGYRLPAPMGCPVALHQLMLHCWQKERNHRPKFTDVVSFLDKLIRNPSSLLPLVEDIQSLPESPGEEMDYPMFISIGDWLDSIKMSQYKSNFMAAGYNTLDSVARMSIEDVRRIGVELIGHQRRIISSVQTLRLQLLHEQEKGFHV</sequence>